<dbReference type="Pfam" id="PF17187">
    <property type="entry name" value="Svf1_C"/>
    <property type="match status" value="1"/>
</dbReference>
<dbReference type="RefSeq" id="XP_046063897.1">
    <property type="nucleotide sequence ID" value="XM_046209141.1"/>
</dbReference>
<dbReference type="Pfam" id="PF08622">
    <property type="entry name" value="Svf1"/>
    <property type="match status" value="1"/>
</dbReference>
<name>A0A9P8PEE1_9ASCO</name>
<comment type="subcellular location">
    <subcellularLocation>
        <location evidence="1">Cytoplasm</location>
    </subcellularLocation>
</comment>
<dbReference type="GeneID" id="70232955"/>
<evidence type="ECO:0000256" key="1">
    <source>
        <dbReference type="ARBA" id="ARBA00004496"/>
    </source>
</evidence>
<evidence type="ECO:0000259" key="4">
    <source>
        <dbReference type="Pfam" id="PF08622"/>
    </source>
</evidence>
<feature type="domain" description="Svf1-like C-terminal" evidence="5">
    <location>
        <begin position="221"/>
        <end position="379"/>
    </location>
</feature>
<evidence type="ECO:0000313" key="7">
    <source>
        <dbReference type="Proteomes" id="UP000769157"/>
    </source>
</evidence>
<dbReference type="SUPFAM" id="SSF159245">
    <property type="entry name" value="AttH-like"/>
    <property type="match status" value="1"/>
</dbReference>
<dbReference type="PANTHER" id="PTHR47107:SF1">
    <property type="entry name" value="CERAMIDE-BINDING PROTEIN SVF1-RELATED"/>
    <property type="match status" value="1"/>
</dbReference>
<comment type="caution">
    <text evidence="6">The sequence shown here is derived from an EMBL/GenBank/DDBJ whole genome shotgun (WGS) entry which is preliminary data.</text>
</comment>
<reference evidence="6" key="1">
    <citation type="journal article" date="2021" name="Open Biol.">
        <title>Shared evolutionary footprints suggest mitochondrial oxidative damage underlies multiple complex I losses in fungi.</title>
        <authorList>
            <person name="Schikora-Tamarit M.A."/>
            <person name="Marcet-Houben M."/>
            <person name="Nosek J."/>
            <person name="Gabaldon T."/>
        </authorList>
    </citation>
    <scope>NUCLEOTIDE SEQUENCE</scope>
    <source>
        <strain evidence="6">CBS6075</strain>
    </source>
</reference>
<keyword evidence="7" id="KW-1185">Reference proteome</keyword>
<organism evidence="6 7">
    <name type="scientific">Ogataea philodendri</name>
    <dbReference type="NCBI Taxonomy" id="1378263"/>
    <lineage>
        <taxon>Eukaryota</taxon>
        <taxon>Fungi</taxon>
        <taxon>Dikarya</taxon>
        <taxon>Ascomycota</taxon>
        <taxon>Saccharomycotina</taxon>
        <taxon>Pichiomycetes</taxon>
        <taxon>Pichiales</taxon>
        <taxon>Pichiaceae</taxon>
        <taxon>Ogataea</taxon>
    </lineage>
</organism>
<sequence length="388" mass="43194">MWKLVQSGLSVVAGTAEPEYGPESIHPVCSDLAQGEPLYSPLTLEDMQYKVPSQTCVETQTFYFMDDVFYGFAQVIHSNLVGLHTTAQFTFKIFKKSKPEDYVWTSTKLENFRIDGANFYADNLSIKLDDAQKVYKIKSSVTPQSVVDLTMELVGEGIKFGKDGTTYYGTDIENPWGSMRHIFWPRCKSTGTISLEGNKLFEDTVKLDSGLGMYVMALQGMKPHHAAATWNFLNYQSSEYSAVVMEFTTPKSYNTTTVSVAMVADKEGKIILGSTNNKIKHIKTYEDSVSGWNVPGEIEFTVGGEDLKAVISGPLKQLSERVDVMNELPQFVKNIASGVAGTKPYIFQFSNELEFKLIKNGTVERTEHGYGYTEATFISAIVKPDESA</sequence>
<evidence type="ECO:0000256" key="2">
    <source>
        <dbReference type="ARBA" id="ARBA00009069"/>
    </source>
</evidence>
<proteinExistence type="inferred from homology"/>
<dbReference type="OrthoDB" id="2590239at2759"/>
<dbReference type="PANTHER" id="PTHR47107">
    <property type="entry name" value="SVF1-LIKE PROTEIN YDR222W-RELATED"/>
    <property type="match status" value="1"/>
</dbReference>
<dbReference type="GO" id="GO:0005737">
    <property type="term" value="C:cytoplasm"/>
    <property type="evidence" value="ECO:0007669"/>
    <property type="project" value="UniProtKB-SubCell"/>
</dbReference>
<dbReference type="InterPro" id="IPR033394">
    <property type="entry name" value="Svf1-like_C"/>
</dbReference>
<gene>
    <name evidence="6" type="ORF">OGAPHI_000987</name>
</gene>
<feature type="domain" description="Svf1-like N-terminal" evidence="4">
    <location>
        <begin position="57"/>
        <end position="219"/>
    </location>
</feature>
<reference evidence="6" key="2">
    <citation type="submission" date="2021-01" db="EMBL/GenBank/DDBJ databases">
        <authorList>
            <person name="Schikora-Tamarit M.A."/>
        </authorList>
    </citation>
    <scope>NUCLEOTIDE SEQUENCE</scope>
    <source>
        <strain evidence="6">CBS6075</strain>
    </source>
</reference>
<dbReference type="GO" id="GO:0006979">
    <property type="term" value="P:response to oxidative stress"/>
    <property type="evidence" value="ECO:0007669"/>
    <property type="project" value="InterPro"/>
</dbReference>
<protein>
    <recommendedName>
        <fullName evidence="8">Survival factor 1</fullName>
    </recommendedName>
</protein>
<keyword evidence="3" id="KW-0963">Cytoplasm</keyword>
<dbReference type="AlphaFoldDB" id="A0A9P8PEE1"/>
<evidence type="ECO:0000256" key="3">
    <source>
        <dbReference type="ARBA" id="ARBA00022490"/>
    </source>
</evidence>
<comment type="similarity">
    <text evidence="2">Belongs to the SVF1 family.</text>
</comment>
<evidence type="ECO:0000313" key="6">
    <source>
        <dbReference type="EMBL" id="KAH3670472.1"/>
    </source>
</evidence>
<dbReference type="Proteomes" id="UP000769157">
    <property type="component" value="Unassembled WGS sequence"/>
</dbReference>
<evidence type="ECO:0008006" key="8">
    <source>
        <dbReference type="Google" id="ProtNLM"/>
    </source>
</evidence>
<accession>A0A9P8PEE1</accession>
<evidence type="ECO:0000259" key="5">
    <source>
        <dbReference type="Pfam" id="PF17187"/>
    </source>
</evidence>
<dbReference type="InterPro" id="IPR013931">
    <property type="entry name" value="Svf1-like_N"/>
</dbReference>
<dbReference type="InterPro" id="IPR051385">
    <property type="entry name" value="Ceramide-binding_SVF1"/>
</dbReference>
<dbReference type="EMBL" id="JAEUBE010000087">
    <property type="protein sequence ID" value="KAH3670472.1"/>
    <property type="molecule type" value="Genomic_DNA"/>
</dbReference>